<evidence type="ECO:0000313" key="2">
    <source>
        <dbReference type="Proteomes" id="UP000076587"/>
    </source>
</evidence>
<dbReference type="EMBL" id="AUXT01000221">
    <property type="protein sequence ID" value="KZN40611.1"/>
    <property type="molecule type" value="Genomic_DNA"/>
</dbReference>
<protein>
    <submittedName>
        <fullName evidence="1">Uncharacterized protein</fullName>
    </submittedName>
</protein>
<dbReference type="AlphaFoldDB" id="A0A162A0B4"/>
<organism evidence="1 2">
    <name type="scientific">Pseudoalteromonas luteoviolacea NCIMB 1942</name>
    <dbReference type="NCBI Taxonomy" id="1365253"/>
    <lineage>
        <taxon>Bacteria</taxon>
        <taxon>Pseudomonadati</taxon>
        <taxon>Pseudomonadota</taxon>
        <taxon>Gammaproteobacteria</taxon>
        <taxon>Alteromonadales</taxon>
        <taxon>Pseudoalteromonadaceae</taxon>
        <taxon>Pseudoalteromonas</taxon>
    </lineage>
</organism>
<proteinExistence type="predicted"/>
<dbReference type="PATRIC" id="fig|1365253.3.peg.5165"/>
<evidence type="ECO:0000313" key="1">
    <source>
        <dbReference type="EMBL" id="KZN40611.1"/>
    </source>
</evidence>
<accession>A0A162A0B4</accession>
<name>A0A162A0B4_9GAMM</name>
<dbReference type="RefSeq" id="WP_063379373.1">
    <property type="nucleotide sequence ID" value="NZ_AUXT01000221.1"/>
</dbReference>
<comment type="caution">
    <text evidence="1">The sequence shown here is derived from an EMBL/GenBank/DDBJ whole genome shotgun (WGS) entry which is preliminary data.</text>
</comment>
<gene>
    <name evidence="1" type="ORF">N482_21010</name>
</gene>
<sequence>MTEYSRVYPLHKLSHILFLLSTGNLAQAIQKSEEIQITEQSATSFNLYVRAGLRWYSEDKEGTIELLKQRYLLAPDDNHYALYHGPISNPTIQRRKAPI</sequence>
<reference evidence="1 2" key="1">
    <citation type="submission" date="2013-07" db="EMBL/GenBank/DDBJ databases">
        <title>Comparative Genomic and Metabolomic Analysis of Twelve Strains of Pseudoalteromonas luteoviolacea.</title>
        <authorList>
            <person name="Vynne N.G."/>
            <person name="Mansson M."/>
            <person name="Gram L."/>
        </authorList>
    </citation>
    <scope>NUCLEOTIDE SEQUENCE [LARGE SCALE GENOMIC DNA]</scope>
    <source>
        <strain evidence="1 2">NCIMB 1942</strain>
    </source>
</reference>
<dbReference type="Proteomes" id="UP000076587">
    <property type="component" value="Unassembled WGS sequence"/>
</dbReference>